<sequence>MNSKAYKRVANIMVIAVEENSRNMLPTSSLRINPKYAQIAELIPGLYICGVSSLTVDNIEQYNISLIINATSEIEAVIASGGSVLVHCKAGEVKNRSASVKIVTNDCDPESVLPDVYVVNGDNCSEGDAVNWQKSDQPLYSKKMKFQPVLETVPESVEAVA</sequence>
<organism evidence="3">
    <name type="scientific">Gongylonema pulchrum</name>
    <dbReference type="NCBI Taxonomy" id="637853"/>
    <lineage>
        <taxon>Eukaryota</taxon>
        <taxon>Metazoa</taxon>
        <taxon>Ecdysozoa</taxon>
        <taxon>Nematoda</taxon>
        <taxon>Chromadorea</taxon>
        <taxon>Rhabditida</taxon>
        <taxon>Spirurina</taxon>
        <taxon>Spiruromorpha</taxon>
        <taxon>Spiruroidea</taxon>
        <taxon>Gongylonematidae</taxon>
        <taxon>Gongylonema</taxon>
    </lineage>
</organism>
<dbReference type="EMBL" id="UYRT01078681">
    <property type="protein sequence ID" value="VDN19029.1"/>
    <property type="molecule type" value="Genomic_DNA"/>
</dbReference>
<dbReference type="AlphaFoldDB" id="A0A183DSD7"/>
<dbReference type="Proteomes" id="UP000271098">
    <property type="component" value="Unassembled WGS sequence"/>
</dbReference>
<protein>
    <submittedName>
        <fullName evidence="3">T2SS-T3SS_pil_N domain-containing protein</fullName>
    </submittedName>
</protein>
<dbReference type="SUPFAM" id="SSF52799">
    <property type="entry name" value="(Phosphotyrosine protein) phosphatases II"/>
    <property type="match status" value="1"/>
</dbReference>
<dbReference type="OrthoDB" id="5808789at2759"/>
<proteinExistence type="predicted"/>
<name>A0A183DSD7_9BILA</name>
<dbReference type="Gene3D" id="3.90.190.10">
    <property type="entry name" value="Protein tyrosine phosphatase superfamily"/>
    <property type="match status" value="1"/>
</dbReference>
<evidence type="ECO:0000313" key="1">
    <source>
        <dbReference type="EMBL" id="VDN19029.1"/>
    </source>
</evidence>
<evidence type="ECO:0000313" key="3">
    <source>
        <dbReference type="WBParaSite" id="GPUH_0001164201-mRNA-1"/>
    </source>
</evidence>
<dbReference type="WBParaSite" id="GPUH_0001164201-mRNA-1">
    <property type="protein sequence ID" value="GPUH_0001164201-mRNA-1"/>
    <property type="gene ID" value="GPUH_0001164201"/>
</dbReference>
<keyword evidence="2" id="KW-1185">Reference proteome</keyword>
<evidence type="ECO:0000313" key="2">
    <source>
        <dbReference type="Proteomes" id="UP000271098"/>
    </source>
</evidence>
<dbReference type="InterPro" id="IPR029021">
    <property type="entry name" value="Prot-tyrosine_phosphatase-like"/>
</dbReference>
<gene>
    <name evidence="1" type="ORF">GPUH_LOCUS11628</name>
</gene>
<accession>A0A183DSD7</accession>
<reference evidence="1 2" key="2">
    <citation type="submission" date="2018-11" db="EMBL/GenBank/DDBJ databases">
        <authorList>
            <consortium name="Pathogen Informatics"/>
        </authorList>
    </citation>
    <scope>NUCLEOTIDE SEQUENCE [LARGE SCALE GENOMIC DNA]</scope>
</reference>
<reference evidence="3" key="1">
    <citation type="submission" date="2016-06" db="UniProtKB">
        <authorList>
            <consortium name="WormBaseParasite"/>
        </authorList>
    </citation>
    <scope>IDENTIFICATION</scope>
</reference>